<protein>
    <recommendedName>
        <fullName evidence="2">Amidohydrolase-related domain-containing protein</fullName>
    </recommendedName>
</protein>
<dbReference type="GO" id="GO:0016810">
    <property type="term" value="F:hydrolase activity, acting on carbon-nitrogen (but not peptide) bonds"/>
    <property type="evidence" value="ECO:0007669"/>
    <property type="project" value="InterPro"/>
</dbReference>
<evidence type="ECO:0008006" key="2">
    <source>
        <dbReference type="Google" id="ProtNLM"/>
    </source>
</evidence>
<evidence type="ECO:0000313" key="1">
    <source>
        <dbReference type="EMBL" id="KKO03693.1"/>
    </source>
</evidence>
<dbReference type="SUPFAM" id="SSF51338">
    <property type="entry name" value="Composite domain of metallo-dependent hydrolases"/>
    <property type="match status" value="1"/>
</dbReference>
<reference evidence="1" key="1">
    <citation type="journal article" date="2015" name="Nature">
        <title>Complex archaea that bridge the gap between prokaryotes and eukaryotes.</title>
        <authorList>
            <person name="Spang A."/>
            <person name="Saw J.H."/>
            <person name="Jorgensen S.L."/>
            <person name="Zaremba-Niedzwiedzka K."/>
            <person name="Martijn J."/>
            <person name="Lind A.E."/>
            <person name="van Eijk R."/>
            <person name="Schleper C."/>
            <person name="Guy L."/>
            <person name="Ettema T.J."/>
        </authorList>
    </citation>
    <scope>NUCLEOTIDE SEQUENCE</scope>
</reference>
<dbReference type="Gene3D" id="3.20.20.140">
    <property type="entry name" value="Metal-dependent hydrolases"/>
    <property type="match status" value="1"/>
</dbReference>
<dbReference type="InterPro" id="IPR032466">
    <property type="entry name" value="Metal_Hydrolase"/>
</dbReference>
<dbReference type="PANTHER" id="PTHR42717:SF1">
    <property type="entry name" value="IMIDAZOLONEPROPIONASE AND RELATED AMIDOHYDROLASES"/>
    <property type="match status" value="1"/>
</dbReference>
<proteinExistence type="predicted"/>
<name>A0A0F9VUR5_9ZZZZ</name>
<dbReference type="Gene3D" id="2.30.40.10">
    <property type="entry name" value="Urease, subunit C, domain 1"/>
    <property type="match status" value="1"/>
</dbReference>
<dbReference type="InterPro" id="IPR020043">
    <property type="entry name" value="Deacetylase_Atu3266-like"/>
</dbReference>
<organism evidence="1">
    <name type="scientific">marine sediment metagenome</name>
    <dbReference type="NCBI Taxonomy" id="412755"/>
    <lineage>
        <taxon>unclassified sequences</taxon>
        <taxon>metagenomes</taxon>
        <taxon>ecological metagenomes</taxon>
    </lineage>
</organism>
<dbReference type="EMBL" id="LAZR01000025">
    <property type="protein sequence ID" value="KKO03693.1"/>
    <property type="molecule type" value="Genomic_DNA"/>
</dbReference>
<dbReference type="NCBIfam" id="NF006689">
    <property type="entry name" value="PRK09237.1"/>
    <property type="match status" value="1"/>
</dbReference>
<dbReference type="GO" id="GO:0019213">
    <property type="term" value="F:deacetylase activity"/>
    <property type="evidence" value="ECO:0007669"/>
    <property type="project" value="InterPro"/>
</dbReference>
<dbReference type="InterPro" id="IPR011059">
    <property type="entry name" value="Metal-dep_hydrolase_composite"/>
</dbReference>
<accession>A0A0F9VUR5</accession>
<gene>
    <name evidence="1" type="ORF">LCGC14_0091200</name>
</gene>
<sequence>MSARNAYQVLQGGRVLDPASGLDAIADVVVLDGAIVEVGANAGTKYPGAQVRDVSGHLVTPGLIDIHTHCYPGLGDFCLPTDLMGVDSGVPVIVDAGTASTTIIELARRAIIDHPDTKTKVLALMDPSQIYLANKTFICHYLRIADDERNIDIESAKQVIEANRDVIVGFKVRPTITTNPDRSPFLDAAHEIAGDLPIMIHLGSFPHTPVLETNKLLYQLREGDIITHACRGGGGQLDDKGEPTKPFIDAYERGVLLDIGHSAGDFHFRTARRMIERGFMPNTISTDLNVFNVGGPVFSLSTTMSKIWALGVPLIDVIKMNTVNAAKSIQRSELYGELSVGRSAEVSVLRIEEGPVKLSDGHETIEASRRLRAVGCLRGGVWHDAVHDLKGVTAELQEAV</sequence>
<dbReference type="SUPFAM" id="SSF51556">
    <property type="entry name" value="Metallo-dependent hydrolases"/>
    <property type="match status" value="1"/>
</dbReference>
<dbReference type="AlphaFoldDB" id="A0A0F9VUR5"/>
<comment type="caution">
    <text evidence="1">The sequence shown here is derived from an EMBL/GenBank/DDBJ whole genome shotgun (WGS) entry which is preliminary data.</text>
</comment>
<dbReference type="PANTHER" id="PTHR42717">
    <property type="entry name" value="DIHYDROOROTASE-RELATED"/>
    <property type="match status" value="1"/>
</dbReference>